<accession>M7CMV2</accession>
<dbReference type="AlphaFoldDB" id="M7CMV2"/>
<dbReference type="EMBL" id="KB469743">
    <property type="protein sequence ID" value="EMP42597.1"/>
    <property type="molecule type" value="Genomic_DNA"/>
</dbReference>
<gene>
    <name evidence="2" type="ORF">UY3_00062</name>
</gene>
<evidence type="ECO:0000313" key="3">
    <source>
        <dbReference type="Proteomes" id="UP000031443"/>
    </source>
</evidence>
<evidence type="ECO:0000256" key="1">
    <source>
        <dbReference type="SAM" id="MobiDB-lite"/>
    </source>
</evidence>
<name>M7CMV2_CHEMY</name>
<feature type="compositionally biased region" description="Polar residues" evidence="1">
    <location>
        <begin position="77"/>
        <end position="93"/>
    </location>
</feature>
<feature type="compositionally biased region" description="Low complexity" evidence="1">
    <location>
        <begin position="94"/>
        <end position="104"/>
    </location>
</feature>
<keyword evidence="3" id="KW-1185">Reference proteome</keyword>
<evidence type="ECO:0008006" key="4">
    <source>
        <dbReference type="Google" id="ProtNLM"/>
    </source>
</evidence>
<sequence length="114" mass="12238">MLNKGYEWDTVQHCVKIKELRQAYQNARKSNRPCGAAPNTCCFYEELDVILGSNPISAAKSSVKEVELEDNVEHKTGSSSGAVSQDLFSTPEGSSQSQQSVSSVHDAGEGSSGK</sequence>
<protein>
    <recommendedName>
        <fullName evidence="4">Zinc finger and SCAN domain-containing protein 29</fullName>
    </recommendedName>
</protein>
<proteinExistence type="predicted"/>
<reference evidence="3" key="1">
    <citation type="journal article" date="2013" name="Nat. Genet.">
        <title>The draft genomes of soft-shell turtle and green sea turtle yield insights into the development and evolution of the turtle-specific body plan.</title>
        <authorList>
            <person name="Wang Z."/>
            <person name="Pascual-Anaya J."/>
            <person name="Zadissa A."/>
            <person name="Li W."/>
            <person name="Niimura Y."/>
            <person name="Huang Z."/>
            <person name="Li C."/>
            <person name="White S."/>
            <person name="Xiong Z."/>
            <person name="Fang D."/>
            <person name="Wang B."/>
            <person name="Ming Y."/>
            <person name="Chen Y."/>
            <person name="Zheng Y."/>
            <person name="Kuraku S."/>
            <person name="Pignatelli M."/>
            <person name="Herrero J."/>
            <person name="Beal K."/>
            <person name="Nozawa M."/>
            <person name="Li Q."/>
            <person name="Wang J."/>
            <person name="Zhang H."/>
            <person name="Yu L."/>
            <person name="Shigenobu S."/>
            <person name="Wang J."/>
            <person name="Liu J."/>
            <person name="Flicek P."/>
            <person name="Searle S."/>
            <person name="Wang J."/>
            <person name="Kuratani S."/>
            <person name="Yin Y."/>
            <person name="Aken B."/>
            <person name="Zhang G."/>
            <person name="Irie N."/>
        </authorList>
    </citation>
    <scope>NUCLEOTIDE SEQUENCE [LARGE SCALE GENOMIC DNA]</scope>
</reference>
<evidence type="ECO:0000313" key="2">
    <source>
        <dbReference type="EMBL" id="EMP42597.1"/>
    </source>
</evidence>
<organism evidence="2 3">
    <name type="scientific">Chelonia mydas</name>
    <name type="common">Green sea-turtle</name>
    <name type="synonym">Chelonia agassizi</name>
    <dbReference type="NCBI Taxonomy" id="8469"/>
    <lineage>
        <taxon>Eukaryota</taxon>
        <taxon>Metazoa</taxon>
        <taxon>Chordata</taxon>
        <taxon>Craniata</taxon>
        <taxon>Vertebrata</taxon>
        <taxon>Euteleostomi</taxon>
        <taxon>Archelosauria</taxon>
        <taxon>Testudinata</taxon>
        <taxon>Testudines</taxon>
        <taxon>Cryptodira</taxon>
        <taxon>Durocryptodira</taxon>
        <taxon>Americhelydia</taxon>
        <taxon>Chelonioidea</taxon>
        <taxon>Cheloniidae</taxon>
        <taxon>Chelonia</taxon>
    </lineage>
</organism>
<dbReference type="Proteomes" id="UP000031443">
    <property type="component" value="Unassembled WGS sequence"/>
</dbReference>
<feature type="region of interest" description="Disordered" evidence="1">
    <location>
        <begin position="69"/>
        <end position="114"/>
    </location>
</feature>